<dbReference type="AlphaFoldDB" id="A0A0C9Y3F6"/>
<dbReference type="EMBL" id="KN834181">
    <property type="protein sequence ID" value="KIK11631.1"/>
    <property type="molecule type" value="Genomic_DNA"/>
</dbReference>
<keyword evidence="2" id="KW-0812">Transmembrane</keyword>
<keyword evidence="2" id="KW-1133">Transmembrane helix</keyword>
<feature type="transmembrane region" description="Helical" evidence="2">
    <location>
        <begin position="109"/>
        <end position="129"/>
    </location>
</feature>
<evidence type="ECO:0000313" key="4">
    <source>
        <dbReference type="Proteomes" id="UP000054018"/>
    </source>
</evidence>
<sequence>MDLLIRFMLQLTPFASMHAVDDYAHVLANLVECWKWDVDAYRTYLKYAIVTPCVAFTPIFSPNIRANNPYVVLCALVFLVMAEWMRLCYSGLTSEEVKERIYAIGRRTFAILAVIPRLGVIIIRIVEIVVIADSPALACGLIVASMFPALIFPLILSGAQQLQEWITNRRRPRRAPEHNGAEGRTPAMSGHLESEQAMSVQPAIDDISVSLRYNERLSSS</sequence>
<evidence type="ECO:0000313" key="3">
    <source>
        <dbReference type="EMBL" id="KIK11631.1"/>
    </source>
</evidence>
<feature type="region of interest" description="Disordered" evidence="1">
    <location>
        <begin position="167"/>
        <end position="196"/>
    </location>
</feature>
<name>A0A0C9Y3F6_9AGAM</name>
<keyword evidence="4" id="KW-1185">Reference proteome</keyword>
<organism evidence="3 4">
    <name type="scientific">Pisolithus microcarpus 441</name>
    <dbReference type="NCBI Taxonomy" id="765257"/>
    <lineage>
        <taxon>Eukaryota</taxon>
        <taxon>Fungi</taxon>
        <taxon>Dikarya</taxon>
        <taxon>Basidiomycota</taxon>
        <taxon>Agaricomycotina</taxon>
        <taxon>Agaricomycetes</taxon>
        <taxon>Agaricomycetidae</taxon>
        <taxon>Boletales</taxon>
        <taxon>Sclerodermatineae</taxon>
        <taxon>Pisolithaceae</taxon>
        <taxon>Pisolithus</taxon>
    </lineage>
</organism>
<accession>A0A0C9Y3F6</accession>
<evidence type="ECO:0000256" key="2">
    <source>
        <dbReference type="SAM" id="Phobius"/>
    </source>
</evidence>
<proteinExistence type="predicted"/>
<evidence type="ECO:0000256" key="1">
    <source>
        <dbReference type="SAM" id="MobiDB-lite"/>
    </source>
</evidence>
<gene>
    <name evidence="3" type="ORF">PISMIDRAFT_690196</name>
</gene>
<keyword evidence="2" id="KW-0472">Membrane</keyword>
<reference evidence="3 4" key="1">
    <citation type="submission" date="2014-04" db="EMBL/GenBank/DDBJ databases">
        <authorList>
            <consortium name="DOE Joint Genome Institute"/>
            <person name="Kuo A."/>
            <person name="Kohler A."/>
            <person name="Costa M.D."/>
            <person name="Nagy L.G."/>
            <person name="Floudas D."/>
            <person name="Copeland A."/>
            <person name="Barry K.W."/>
            <person name="Cichocki N."/>
            <person name="Veneault-Fourrey C."/>
            <person name="LaButti K."/>
            <person name="Lindquist E.A."/>
            <person name="Lipzen A."/>
            <person name="Lundell T."/>
            <person name="Morin E."/>
            <person name="Murat C."/>
            <person name="Sun H."/>
            <person name="Tunlid A."/>
            <person name="Henrissat B."/>
            <person name="Grigoriev I.V."/>
            <person name="Hibbett D.S."/>
            <person name="Martin F."/>
            <person name="Nordberg H.P."/>
            <person name="Cantor M.N."/>
            <person name="Hua S.X."/>
        </authorList>
    </citation>
    <scope>NUCLEOTIDE SEQUENCE [LARGE SCALE GENOMIC DNA]</scope>
    <source>
        <strain evidence="3 4">441</strain>
    </source>
</reference>
<reference evidence="4" key="2">
    <citation type="submission" date="2015-01" db="EMBL/GenBank/DDBJ databases">
        <title>Evolutionary Origins and Diversification of the Mycorrhizal Mutualists.</title>
        <authorList>
            <consortium name="DOE Joint Genome Institute"/>
            <consortium name="Mycorrhizal Genomics Consortium"/>
            <person name="Kohler A."/>
            <person name="Kuo A."/>
            <person name="Nagy L.G."/>
            <person name="Floudas D."/>
            <person name="Copeland A."/>
            <person name="Barry K.W."/>
            <person name="Cichocki N."/>
            <person name="Veneault-Fourrey C."/>
            <person name="LaButti K."/>
            <person name="Lindquist E.A."/>
            <person name="Lipzen A."/>
            <person name="Lundell T."/>
            <person name="Morin E."/>
            <person name="Murat C."/>
            <person name="Riley R."/>
            <person name="Ohm R."/>
            <person name="Sun H."/>
            <person name="Tunlid A."/>
            <person name="Henrissat B."/>
            <person name="Grigoriev I.V."/>
            <person name="Hibbett D.S."/>
            <person name="Martin F."/>
        </authorList>
    </citation>
    <scope>NUCLEOTIDE SEQUENCE [LARGE SCALE GENOMIC DNA]</scope>
    <source>
        <strain evidence="4">441</strain>
    </source>
</reference>
<dbReference type="OrthoDB" id="2643663at2759"/>
<feature type="transmembrane region" description="Helical" evidence="2">
    <location>
        <begin position="135"/>
        <end position="156"/>
    </location>
</feature>
<dbReference type="Proteomes" id="UP000054018">
    <property type="component" value="Unassembled WGS sequence"/>
</dbReference>
<protein>
    <submittedName>
        <fullName evidence="3">Uncharacterized protein</fullName>
    </submittedName>
</protein>
<dbReference type="HOGENOM" id="CLU_111669_0_0_1"/>
<feature type="transmembrane region" description="Helical" evidence="2">
    <location>
        <begin position="70"/>
        <end position="89"/>
    </location>
</feature>